<evidence type="ECO:0000256" key="1">
    <source>
        <dbReference type="SAM" id="Phobius"/>
    </source>
</evidence>
<evidence type="ECO:0000313" key="2">
    <source>
        <dbReference type="EMBL" id="KAJ4371627.1"/>
    </source>
</evidence>
<dbReference type="AlphaFoldDB" id="A0A9W9CNK0"/>
<name>A0A9W9CNK0_9PLEO</name>
<dbReference type="PANTHER" id="PTHR24148">
    <property type="entry name" value="ANKYRIN REPEAT DOMAIN-CONTAINING PROTEIN 39 HOMOLOG-RELATED"/>
    <property type="match status" value="1"/>
</dbReference>
<dbReference type="Proteomes" id="UP001140560">
    <property type="component" value="Unassembled WGS sequence"/>
</dbReference>
<keyword evidence="3" id="KW-1185">Reference proteome</keyword>
<keyword evidence="1" id="KW-0812">Transmembrane</keyword>
<dbReference type="InterPro" id="IPR052895">
    <property type="entry name" value="HetReg/Transcr_Mod"/>
</dbReference>
<dbReference type="EMBL" id="JAPEUY010000007">
    <property type="protein sequence ID" value="KAJ4371627.1"/>
    <property type="molecule type" value="Genomic_DNA"/>
</dbReference>
<feature type="transmembrane region" description="Helical" evidence="1">
    <location>
        <begin position="20"/>
        <end position="42"/>
    </location>
</feature>
<sequence>MLPSEWTLLQTTWGEYCADFRWIMAILISSIQYLWILMVPLAKSYWAHVVKMTIAELLFFRTGPRWFSKPIFYVNVGIVLFDAAKEATPKWWKAEEWLPYRATTAGPDKQTVDALASFFHRPWWERTWVIQEMISSRHATFYCGSRRLTVAELYDALDHILRKIYAHKGANKSPYAGSAFKVAQRFTNFVDNESSLSLLRSSLLYLLCVFSESKASDPKDKIYGLLGLATDKVRIEPDYNKSVEDVYIETAKRIITSSGNLDLLNASGILNEGSEYHLPSWVPDWTVDHHFALDHMLSPSEPYNLIKNDERIETQARFQASFSEDGRVLKVHGVVVASLVGVPDIISVSGVRSSEWRGQSYDLLLGVLLICSSIIDWYIDQHPLYVPFFSHMAAKNVLNLGHFWQHMADLTGKESARSRARQRLIGSSANFTSIYAADPTGPKGKPWTIWRWDLNKGYGSSPLMVGDLKGRTFMEGARAGDLLVFCLGTRQPYLIRKLASNNSDRTERSHKLVGPVTLSDPLFDSMVWRDLKTRLTGGRLMRGYYLEEFKLV</sequence>
<organism evidence="2 3">
    <name type="scientific">Neocucurbitaria cava</name>
    <dbReference type="NCBI Taxonomy" id="798079"/>
    <lineage>
        <taxon>Eukaryota</taxon>
        <taxon>Fungi</taxon>
        <taxon>Dikarya</taxon>
        <taxon>Ascomycota</taxon>
        <taxon>Pezizomycotina</taxon>
        <taxon>Dothideomycetes</taxon>
        <taxon>Pleosporomycetidae</taxon>
        <taxon>Pleosporales</taxon>
        <taxon>Pleosporineae</taxon>
        <taxon>Cucurbitariaceae</taxon>
        <taxon>Neocucurbitaria</taxon>
    </lineage>
</organism>
<evidence type="ECO:0000313" key="3">
    <source>
        <dbReference type="Proteomes" id="UP001140560"/>
    </source>
</evidence>
<dbReference type="PANTHER" id="PTHR24148:SF82">
    <property type="entry name" value="HETEROKARYON INCOMPATIBILITY DOMAIN-CONTAINING PROTEIN"/>
    <property type="match status" value="1"/>
</dbReference>
<dbReference type="OrthoDB" id="2157530at2759"/>
<proteinExistence type="predicted"/>
<evidence type="ECO:0008006" key="4">
    <source>
        <dbReference type="Google" id="ProtNLM"/>
    </source>
</evidence>
<accession>A0A9W9CNK0</accession>
<gene>
    <name evidence="2" type="ORF">N0V83_004847</name>
</gene>
<keyword evidence="1" id="KW-1133">Transmembrane helix</keyword>
<reference evidence="2" key="1">
    <citation type="submission" date="2022-10" db="EMBL/GenBank/DDBJ databases">
        <title>Tapping the CABI collections for fungal endophytes: first genome assemblies for Collariella, Neodidymelliopsis, Ascochyta clinopodiicola, Didymella pomorum, Didymosphaeria variabile, Neocosmospora piperis and Neocucurbitaria cava.</title>
        <authorList>
            <person name="Hill R."/>
        </authorList>
    </citation>
    <scope>NUCLEOTIDE SEQUENCE</scope>
    <source>
        <strain evidence="2">IMI 356814</strain>
    </source>
</reference>
<protein>
    <recommendedName>
        <fullName evidence="4">Heterokaryon incompatibility domain-containing protein</fullName>
    </recommendedName>
</protein>
<comment type="caution">
    <text evidence="2">The sequence shown here is derived from an EMBL/GenBank/DDBJ whole genome shotgun (WGS) entry which is preliminary data.</text>
</comment>
<keyword evidence="1" id="KW-0472">Membrane</keyword>